<protein>
    <submittedName>
        <fullName evidence="3">MerR family transcriptional regulator</fullName>
    </submittedName>
</protein>
<sequence length="132" mass="14423">MRIGELAKRTGVSVRSLRYYEERDLLASERTPGGHRDYAEKAVDRVIRIQVLFAAGLDSATVASVLPCIHDEDGGPNELTTESLARDLMAERERIDRTIADLHRTRAILDEVIATAALPAAQGALAESTAPR</sequence>
<accession>A0ABW2DCQ8</accession>
<dbReference type="RefSeq" id="WP_382351737.1">
    <property type="nucleotide sequence ID" value="NZ_JBHMBP010000003.1"/>
</dbReference>
<dbReference type="Pfam" id="PF00376">
    <property type="entry name" value="MerR"/>
    <property type="match status" value="1"/>
</dbReference>
<evidence type="ECO:0000313" key="3">
    <source>
        <dbReference type="EMBL" id="MFC6958603.1"/>
    </source>
</evidence>
<comment type="caution">
    <text evidence="3">The sequence shown here is derived from an EMBL/GenBank/DDBJ whole genome shotgun (WGS) entry which is preliminary data.</text>
</comment>
<dbReference type="InterPro" id="IPR047057">
    <property type="entry name" value="MerR_fam"/>
</dbReference>
<dbReference type="CDD" id="cd01282">
    <property type="entry name" value="HTH_MerR-like_sg3"/>
    <property type="match status" value="1"/>
</dbReference>
<feature type="domain" description="HTH merR-type" evidence="2">
    <location>
        <begin position="1"/>
        <end position="68"/>
    </location>
</feature>
<reference evidence="4" key="1">
    <citation type="journal article" date="2019" name="Int. J. Syst. Evol. Microbiol.">
        <title>The Global Catalogue of Microorganisms (GCM) 10K type strain sequencing project: providing services to taxonomists for standard genome sequencing and annotation.</title>
        <authorList>
            <consortium name="The Broad Institute Genomics Platform"/>
            <consortium name="The Broad Institute Genome Sequencing Center for Infectious Disease"/>
            <person name="Wu L."/>
            <person name="Ma J."/>
        </authorList>
    </citation>
    <scope>NUCLEOTIDE SEQUENCE [LARGE SCALE GENOMIC DNA]</scope>
    <source>
        <strain evidence="4">KACC 12634</strain>
    </source>
</reference>
<evidence type="ECO:0000256" key="1">
    <source>
        <dbReference type="ARBA" id="ARBA00023125"/>
    </source>
</evidence>
<evidence type="ECO:0000313" key="4">
    <source>
        <dbReference type="Proteomes" id="UP001596470"/>
    </source>
</evidence>
<dbReference type="EMBL" id="JBHSYS010000003">
    <property type="protein sequence ID" value="MFC6958603.1"/>
    <property type="molecule type" value="Genomic_DNA"/>
</dbReference>
<dbReference type="Proteomes" id="UP001596470">
    <property type="component" value="Unassembled WGS sequence"/>
</dbReference>
<organism evidence="3 4">
    <name type="scientific">Glycomyces mayteni</name>
    <dbReference type="NCBI Taxonomy" id="543887"/>
    <lineage>
        <taxon>Bacteria</taxon>
        <taxon>Bacillati</taxon>
        <taxon>Actinomycetota</taxon>
        <taxon>Actinomycetes</taxon>
        <taxon>Glycomycetales</taxon>
        <taxon>Glycomycetaceae</taxon>
        <taxon>Glycomyces</taxon>
    </lineage>
</organism>
<dbReference type="InterPro" id="IPR009061">
    <property type="entry name" value="DNA-bd_dom_put_sf"/>
</dbReference>
<dbReference type="PROSITE" id="PS50937">
    <property type="entry name" value="HTH_MERR_2"/>
    <property type="match status" value="1"/>
</dbReference>
<dbReference type="PANTHER" id="PTHR30204">
    <property type="entry name" value="REDOX-CYCLING DRUG-SENSING TRANSCRIPTIONAL ACTIVATOR SOXR"/>
    <property type="match status" value="1"/>
</dbReference>
<dbReference type="PRINTS" id="PR00040">
    <property type="entry name" value="HTHMERR"/>
</dbReference>
<dbReference type="SMART" id="SM00422">
    <property type="entry name" value="HTH_MERR"/>
    <property type="match status" value="1"/>
</dbReference>
<dbReference type="PANTHER" id="PTHR30204:SF97">
    <property type="entry name" value="MERR FAMILY REGULATORY PROTEIN"/>
    <property type="match status" value="1"/>
</dbReference>
<name>A0ABW2DCQ8_9ACTN</name>
<gene>
    <name evidence="3" type="ORF">ACFQS3_15475</name>
</gene>
<keyword evidence="4" id="KW-1185">Reference proteome</keyword>
<dbReference type="SUPFAM" id="SSF46955">
    <property type="entry name" value="Putative DNA-binding domain"/>
    <property type="match status" value="1"/>
</dbReference>
<dbReference type="PROSITE" id="PS00552">
    <property type="entry name" value="HTH_MERR_1"/>
    <property type="match status" value="1"/>
</dbReference>
<proteinExistence type="predicted"/>
<evidence type="ECO:0000259" key="2">
    <source>
        <dbReference type="PROSITE" id="PS50937"/>
    </source>
</evidence>
<dbReference type="Gene3D" id="1.10.1660.10">
    <property type="match status" value="1"/>
</dbReference>
<dbReference type="InterPro" id="IPR000551">
    <property type="entry name" value="MerR-type_HTH_dom"/>
</dbReference>
<keyword evidence="1" id="KW-0238">DNA-binding</keyword>